<dbReference type="EMBL" id="JBHSMR010000013">
    <property type="protein sequence ID" value="MFC5480063.1"/>
    <property type="molecule type" value="Genomic_DNA"/>
</dbReference>
<protein>
    <submittedName>
        <fullName evidence="1">Uncharacterized protein</fullName>
    </submittedName>
</protein>
<sequence>MKTLIKKTARRAQTVPVLGRLVRIAIAIVRLPELRAEVIGLASGSYAPGARPARPALWRAVDELRENTAGDANLARSVPVALRRLTREVHALRQRLDAAGLGADAGMAPADDQAPRLCVAPEHAAAAPLRLYLGQGETPPGYVRAGFDETAGAVPPAPGAAAEIQVAWLFETLTQAELRDHALPQLFSCLQAGGRLRVQATDAGAALAAYAQGACEYDALRDILYGAADRDGRLQLNMLSPASLGSLLGAAGFMVTHATETGMHDGRPGFEILADKPAPAAAH</sequence>
<comment type="caution">
    <text evidence="1">The sequence shown here is derived from an EMBL/GenBank/DDBJ whole genome shotgun (WGS) entry which is preliminary data.</text>
</comment>
<gene>
    <name evidence="1" type="ORF">ACFPQ5_17835</name>
</gene>
<dbReference type="Proteomes" id="UP001596101">
    <property type="component" value="Unassembled WGS sequence"/>
</dbReference>
<reference evidence="2" key="1">
    <citation type="journal article" date="2019" name="Int. J. Syst. Evol. Microbiol.">
        <title>The Global Catalogue of Microorganisms (GCM) 10K type strain sequencing project: providing services to taxonomists for standard genome sequencing and annotation.</title>
        <authorList>
            <consortium name="The Broad Institute Genomics Platform"/>
            <consortium name="The Broad Institute Genome Sequencing Center for Infectious Disease"/>
            <person name="Wu L."/>
            <person name="Ma J."/>
        </authorList>
    </citation>
    <scope>NUCLEOTIDE SEQUENCE [LARGE SCALE GENOMIC DNA]</scope>
    <source>
        <strain evidence="2">CCUG 43111</strain>
    </source>
</reference>
<proteinExistence type="predicted"/>
<evidence type="ECO:0000313" key="1">
    <source>
        <dbReference type="EMBL" id="MFC5480063.1"/>
    </source>
</evidence>
<evidence type="ECO:0000313" key="2">
    <source>
        <dbReference type="Proteomes" id="UP001596101"/>
    </source>
</evidence>
<organism evidence="1 2">
    <name type="scientific">Massilia suwonensis</name>
    <dbReference type="NCBI Taxonomy" id="648895"/>
    <lineage>
        <taxon>Bacteria</taxon>
        <taxon>Pseudomonadati</taxon>
        <taxon>Pseudomonadota</taxon>
        <taxon>Betaproteobacteria</taxon>
        <taxon>Burkholderiales</taxon>
        <taxon>Oxalobacteraceae</taxon>
        <taxon>Telluria group</taxon>
        <taxon>Massilia</taxon>
    </lineage>
</organism>
<dbReference type="RefSeq" id="WP_379758708.1">
    <property type="nucleotide sequence ID" value="NZ_JBHSMR010000013.1"/>
</dbReference>
<keyword evidence="2" id="KW-1185">Reference proteome</keyword>
<name>A0ABW0MQ81_9BURK</name>
<accession>A0ABW0MQ81</accession>